<evidence type="ECO:0000256" key="1">
    <source>
        <dbReference type="SAM" id="SignalP"/>
    </source>
</evidence>
<organism evidence="2 3">
    <name type="scientific">Laedolimicola intestinihominis</name>
    <dbReference type="NCBI Taxonomy" id="3133166"/>
    <lineage>
        <taxon>Bacteria</taxon>
        <taxon>Bacillati</taxon>
        <taxon>Bacillota</taxon>
        <taxon>Clostridia</taxon>
        <taxon>Lachnospirales</taxon>
        <taxon>Lachnospiraceae</taxon>
        <taxon>Laedolimicola</taxon>
    </lineage>
</organism>
<dbReference type="RefSeq" id="WP_349163494.1">
    <property type="nucleotide sequence ID" value="NZ_JBBMFE010000001.1"/>
</dbReference>
<evidence type="ECO:0000313" key="2">
    <source>
        <dbReference type="EMBL" id="MEQ2471241.1"/>
    </source>
</evidence>
<evidence type="ECO:0008006" key="4">
    <source>
        <dbReference type="Google" id="ProtNLM"/>
    </source>
</evidence>
<protein>
    <recommendedName>
        <fullName evidence="4">DUF4430 domain-containing protein</fullName>
    </recommendedName>
</protein>
<gene>
    <name evidence="2" type="ORF">WMO29_01820</name>
</gene>
<sequence>MKSKNIKNLLKRVASVTLAGALVLSTGIPAKASTSDNMYMTKATNTDSAWTKTVAPGGTATFYVGPAKLSAYGYYDYTGFDKDTDAAAEVTWTKEYNTSKISSTTAGNAKIAEGNYASTYTVNVAENATAGPIRVHAQRIGTTTKENGCDFVVVVEGDTNRSASNITVEIYDFMDYEIADAKSGYTVTAAQADANNLFYNDVNAAQTYATPANVMDNLLADSTVEAVSVGYGYVNSVTLPGGSVKEGGINTATNEYYGWQYGVISSNGVYDANCKAISASAYDLHDGDTVVWIYGYEADADAYFAEFK</sequence>
<proteinExistence type="predicted"/>
<dbReference type="EMBL" id="JBBMFE010000001">
    <property type="protein sequence ID" value="MEQ2471241.1"/>
    <property type="molecule type" value="Genomic_DNA"/>
</dbReference>
<comment type="caution">
    <text evidence="2">The sequence shown here is derived from an EMBL/GenBank/DDBJ whole genome shotgun (WGS) entry which is preliminary data.</text>
</comment>
<feature type="chain" id="PRO_5046986219" description="DUF4430 domain-containing protein" evidence="1">
    <location>
        <begin position="33"/>
        <end position="308"/>
    </location>
</feature>
<name>A0ABV1FCX6_9FIRM</name>
<reference evidence="2 3" key="1">
    <citation type="submission" date="2024-03" db="EMBL/GenBank/DDBJ databases">
        <title>Human intestinal bacterial collection.</title>
        <authorList>
            <person name="Pauvert C."/>
            <person name="Hitch T.C.A."/>
            <person name="Clavel T."/>
        </authorList>
    </citation>
    <scope>NUCLEOTIDE SEQUENCE [LARGE SCALE GENOMIC DNA]</scope>
    <source>
        <strain evidence="2 3">CLA-AA-H132</strain>
    </source>
</reference>
<dbReference type="Proteomes" id="UP001438008">
    <property type="component" value="Unassembled WGS sequence"/>
</dbReference>
<keyword evidence="1" id="KW-0732">Signal</keyword>
<feature type="signal peptide" evidence="1">
    <location>
        <begin position="1"/>
        <end position="32"/>
    </location>
</feature>
<keyword evidence="3" id="KW-1185">Reference proteome</keyword>
<evidence type="ECO:0000313" key="3">
    <source>
        <dbReference type="Proteomes" id="UP001438008"/>
    </source>
</evidence>
<accession>A0ABV1FCX6</accession>